<organism evidence="2 3">
    <name type="scientific">Enteractinococcus coprophilus</name>
    <dbReference type="NCBI Taxonomy" id="1027633"/>
    <lineage>
        <taxon>Bacteria</taxon>
        <taxon>Bacillati</taxon>
        <taxon>Actinomycetota</taxon>
        <taxon>Actinomycetes</taxon>
        <taxon>Micrococcales</taxon>
        <taxon>Micrococcaceae</taxon>
    </lineage>
</organism>
<feature type="transmembrane region" description="Helical" evidence="1">
    <location>
        <begin position="121"/>
        <end position="143"/>
    </location>
</feature>
<evidence type="ECO:0000313" key="2">
    <source>
        <dbReference type="EMBL" id="TQL71627.1"/>
    </source>
</evidence>
<name>A0A543AGE5_9MICC</name>
<proteinExistence type="predicted"/>
<sequence length="149" mass="15971">MSKNRKKGDSWWSEVTNVIPMIVMGAAALAAGSLVASGLVSKVPTSIGNFLWLFLCIAVAVWVVKIMEHLDTPKGWLRAVGFGVGLLLSTMVVLWINGSWDATVNTPMTANQPSSTMTLDVATLTAIVAPIGIVIMLLGLWGYRVQSKK</sequence>
<dbReference type="EMBL" id="VFOU01000003">
    <property type="protein sequence ID" value="TQL71627.1"/>
    <property type="molecule type" value="Genomic_DNA"/>
</dbReference>
<keyword evidence="1" id="KW-0812">Transmembrane</keyword>
<feature type="transmembrane region" description="Helical" evidence="1">
    <location>
        <begin position="76"/>
        <end position="96"/>
    </location>
</feature>
<accession>A0A543AGE5</accession>
<dbReference type="RefSeq" id="WP_141867358.1">
    <property type="nucleotide sequence ID" value="NZ_BAABAN010000001.1"/>
</dbReference>
<reference evidence="2 3" key="1">
    <citation type="submission" date="2019-06" db="EMBL/GenBank/DDBJ databases">
        <title>Sequencing the genomes of 1000 actinobacteria strains.</title>
        <authorList>
            <person name="Klenk H.-P."/>
        </authorList>
    </citation>
    <scope>NUCLEOTIDE SEQUENCE [LARGE SCALE GENOMIC DNA]</scope>
    <source>
        <strain evidence="2 3">DSM 24083</strain>
    </source>
</reference>
<keyword evidence="3" id="KW-1185">Reference proteome</keyword>
<gene>
    <name evidence="2" type="ORF">FB556_2115</name>
</gene>
<evidence type="ECO:0000256" key="1">
    <source>
        <dbReference type="SAM" id="Phobius"/>
    </source>
</evidence>
<feature type="transmembrane region" description="Helical" evidence="1">
    <location>
        <begin position="21"/>
        <end position="40"/>
    </location>
</feature>
<keyword evidence="1" id="KW-0472">Membrane</keyword>
<dbReference type="AlphaFoldDB" id="A0A543AGE5"/>
<protein>
    <submittedName>
        <fullName evidence="2">Uncharacterized protein</fullName>
    </submittedName>
</protein>
<keyword evidence="1" id="KW-1133">Transmembrane helix</keyword>
<dbReference type="Proteomes" id="UP000319746">
    <property type="component" value="Unassembled WGS sequence"/>
</dbReference>
<evidence type="ECO:0000313" key="3">
    <source>
        <dbReference type="Proteomes" id="UP000319746"/>
    </source>
</evidence>
<feature type="transmembrane region" description="Helical" evidence="1">
    <location>
        <begin position="46"/>
        <end position="64"/>
    </location>
</feature>
<comment type="caution">
    <text evidence="2">The sequence shown here is derived from an EMBL/GenBank/DDBJ whole genome shotgun (WGS) entry which is preliminary data.</text>
</comment>